<name>A0A0W0EXY5_MONRR</name>
<dbReference type="AlphaFoldDB" id="A0A0W0EXY5"/>
<protein>
    <submittedName>
        <fullName evidence="2">Uncharacterized protein</fullName>
    </submittedName>
</protein>
<proteinExistence type="predicted"/>
<gene>
    <name evidence="2" type="ORF">WG66_18513</name>
</gene>
<dbReference type="EMBL" id="LATX01002461">
    <property type="protein sequence ID" value="KTB28906.1"/>
    <property type="molecule type" value="Genomic_DNA"/>
</dbReference>
<feature type="compositionally biased region" description="Acidic residues" evidence="1">
    <location>
        <begin position="1"/>
        <end position="11"/>
    </location>
</feature>
<sequence length="82" mass="9183">MCIDGESDEDSNNSVHDESEDDSFSEHMIGSTHMLGQSLPPALEVPTKPKEDYAMLWKGLRDEYLHIIMLGEGWGDNAKDIC</sequence>
<evidence type="ECO:0000313" key="3">
    <source>
        <dbReference type="Proteomes" id="UP000054988"/>
    </source>
</evidence>
<feature type="region of interest" description="Disordered" evidence="1">
    <location>
        <begin position="1"/>
        <end position="46"/>
    </location>
</feature>
<reference evidence="2 3" key="1">
    <citation type="submission" date="2015-12" db="EMBL/GenBank/DDBJ databases">
        <title>Draft genome sequence of Moniliophthora roreri, the causal agent of frosty pod rot of cacao.</title>
        <authorList>
            <person name="Aime M.C."/>
            <person name="Diaz-Valderrama J.R."/>
            <person name="Kijpornyongpan T."/>
            <person name="Phillips-Mora W."/>
        </authorList>
    </citation>
    <scope>NUCLEOTIDE SEQUENCE [LARGE SCALE GENOMIC DNA]</scope>
    <source>
        <strain evidence="2 3">MCA 2952</strain>
    </source>
</reference>
<comment type="caution">
    <text evidence="2">The sequence shown here is derived from an EMBL/GenBank/DDBJ whole genome shotgun (WGS) entry which is preliminary data.</text>
</comment>
<organism evidence="2 3">
    <name type="scientific">Moniliophthora roreri</name>
    <name type="common">Frosty pod rot fungus</name>
    <name type="synonym">Monilia roreri</name>
    <dbReference type="NCBI Taxonomy" id="221103"/>
    <lineage>
        <taxon>Eukaryota</taxon>
        <taxon>Fungi</taxon>
        <taxon>Dikarya</taxon>
        <taxon>Basidiomycota</taxon>
        <taxon>Agaricomycotina</taxon>
        <taxon>Agaricomycetes</taxon>
        <taxon>Agaricomycetidae</taxon>
        <taxon>Agaricales</taxon>
        <taxon>Marasmiineae</taxon>
        <taxon>Marasmiaceae</taxon>
        <taxon>Moniliophthora</taxon>
    </lineage>
</organism>
<dbReference type="Proteomes" id="UP000054988">
    <property type="component" value="Unassembled WGS sequence"/>
</dbReference>
<evidence type="ECO:0000256" key="1">
    <source>
        <dbReference type="SAM" id="MobiDB-lite"/>
    </source>
</evidence>
<evidence type="ECO:0000313" key="2">
    <source>
        <dbReference type="EMBL" id="KTB28906.1"/>
    </source>
</evidence>
<accession>A0A0W0EXY5</accession>